<dbReference type="Proteomes" id="UP000268372">
    <property type="component" value="Unassembled WGS sequence"/>
</dbReference>
<keyword evidence="8" id="KW-0902">Two-component regulatory system</keyword>
<dbReference type="RefSeq" id="WP_124899016.1">
    <property type="nucleotide sequence ID" value="NZ_RQTJ01000009.1"/>
</dbReference>
<protein>
    <recommendedName>
        <fullName evidence="2">histidine kinase</fullName>
        <ecNumber evidence="2">2.7.13.3</ecNumber>
    </recommendedName>
</protein>
<keyword evidence="6" id="KW-0418">Kinase</keyword>
<dbReference type="PANTHER" id="PTHR24421:SF10">
    <property type="entry name" value="NITRATE_NITRITE SENSOR PROTEIN NARQ"/>
    <property type="match status" value="1"/>
</dbReference>
<accession>A0A3P1B2P3</accession>
<dbReference type="OrthoDB" id="9778366at2"/>
<gene>
    <name evidence="11" type="ORF">EG242_06120</name>
</gene>
<feature type="transmembrane region" description="Helical" evidence="9">
    <location>
        <begin position="12"/>
        <end position="34"/>
    </location>
</feature>
<evidence type="ECO:0000256" key="2">
    <source>
        <dbReference type="ARBA" id="ARBA00012438"/>
    </source>
</evidence>
<dbReference type="InterPro" id="IPR003594">
    <property type="entry name" value="HATPase_dom"/>
</dbReference>
<keyword evidence="3" id="KW-0597">Phosphoprotein</keyword>
<keyword evidence="9" id="KW-1133">Transmembrane helix</keyword>
<evidence type="ECO:0000313" key="11">
    <source>
        <dbReference type="EMBL" id="RRA95430.1"/>
    </source>
</evidence>
<organism evidence="11 12">
    <name type="scientific">Paenimyroides viscosum</name>
    <dbReference type="NCBI Taxonomy" id="2488729"/>
    <lineage>
        <taxon>Bacteria</taxon>
        <taxon>Pseudomonadati</taxon>
        <taxon>Bacteroidota</taxon>
        <taxon>Flavobacteriia</taxon>
        <taxon>Flavobacteriales</taxon>
        <taxon>Flavobacteriaceae</taxon>
        <taxon>Paenimyroides</taxon>
    </lineage>
</organism>
<dbReference type="SMART" id="SM00387">
    <property type="entry name" value="HATPase_c"/>
    <property type="match status" value="1"/>
</dbReference>
<proteinExistence type="predicted"/>
<evidence type="ECO:0000259" key="10">
    <source>
        <dbReference type="SMART" id="SM00387"/>
    </source>
</evidence>
<evidence type="ECO:0000256" key="5">
    <source>
        <dbReference type="ARBA" id="ARBA00022741"/>
    </source>
</evidence>
<keyword evidence="4" id="KW-0808">Transferase</keyword>
<dbReference type="GO" id="GO:0016020">
    <property type="term" value="C:membrane"/>
    <property type="evidence" value="ECO:0007669"/>
    <property type="project" value="InterPro"/>
</dbReference>
<evidence type="ECO:0000256" key="4">
    <source>
        <dbReference type="ARBA" id="ARBA00022679"/>
    </source>
</evidence>
<sequence>MEKWQNSDTFLLWVVIIIGVMILLVGTLISVFYISYRKVLRSKDEEIRLKMDYQRSLLQVSLEAQENERVRIAADLHDNIISTLTVIRLKTAIGSNQQELDHLLGTAIDESRRISHELSPPLYEEKPLENILLTILKSWKSFYHIDPDVDVRTDRPINKTIKLQLVRILQELLNNIHKHAQASQVNLKLRITDKFIVLLVIDNGIGFNSSTVKNGIGLQNIALRADNLNAKYKYKSSKEKGTRFIFFVKNGKNKISTSRR</sequence>
<dbReference type="Gene3D" id="1.20.5.1930">
    <property type="match status" value="1"/>
</dbReference>
<keyword evidence="7" id="KW-0067">ATP-binding</keyword>
<comment type="caution">
    <text evidence="11">The sequence shown here is derived from an EMBL/GenBank/DDBJ whole genome shotgun (WGS) entry which is preliminary data.</text>
</comment>
<dbReference type="Gene3D" id="3.30.565.10">
    <property type="entry name" value="Histidine kinase-like ATPase, C-terminal domain"/>
    <property type="match status" value="1"/>
</dbReference>
<dbReference type="GO" id="GO:0000155">
    <property type="term" value="F:phosphorelay sensor kinase activity"/>
    <property type="evidence" value="ECO:0007669"/>
    <property type="project" value="InterPro"/>
</dbReference>
<dbReference type="CDD" id="cd16917">
    <property type="entry name" value="HATPase_UhpB-NarQ-NarX-like"/>
    <property type="match status" value="1"/>
</dbReference>
<keyword evidence="5" id="KW-0547">Nucleotide-binding</keyword>
<dbReference type="InterPro" id="IPR011712">
    <property type="entry name" value="Sig_transdc_His_kin_sub3_dim/P"/>
</dbReference>
<dbReference type="EMBL" id="RQTJ01000009">
    <property type="protein sequence ID" value="RRA95430.1"/>
    <property type="molecule type" value="Genomic_DNA"/>
</dbReference>
<evidence type="ECO:0000256" key="3">
    <source>
        <dbReference type="ARBA" id="ARBA00022553"/>
    </source>
</evidence>
<comment type="catalytic activity">
    <reaction evidence="1">
        <text>ATP + protein L-histidine = ADP + protein N-phospho-L-histidine.</text>
        <dbReference type="EC" id="2.7.13.3"/>
    </reaction>
</comment>
<evidence type="ECO:0000256" key="9">
    <source>
        <dbReference type="SAM" id="Phobius"/>
    </source>
</evidence>
<evidence type="ECO:0000256" key="1">
    <source>
        <dbReference type="ARBA" id="ARBA00000085"/>
    </source>
</evidence>
<evidence type="ECO:0000256" key="8">
    <source>
        <dbReference type="ARBA" id="ARBA00023012"/>
    </source>
</evidence>
<keyword evidence="12" id="KW-1185">Reference proteome</keyword>
<dbReference type="Pfam" id="PF07730">
    <property type="entry name" value="HisKA_3"/>
    <property type="match status" value="1"/>
</dbReference>
<dbReference type="GO" id="GO:0046983">
    <property type="term" value="F:protein dimerization activity"/>
    <property type="evidence" value="ECO:0007669"/>
    <property type="project" value="InterPro"/>
</dbReference>
<evidence type="ECO:0000256" key="6">
    <source>
        <dbReference type="ARBA" id="ARBA00022777"/>
    </source>
</evidence>
<dbReference type="AlphaFoldDB" id="A0A3P1B2P3"/>
<dbReference type="InterPro" id="IPR050482">
    <property type="entry name" value="Sensor_HK_TwoCompSys"/>
</dbReference>
<dbReference type="InterPro" id="IPR036890">
    <property type="entry name" value="HATPase_C_sf"/>
</dbReference>
<dbReference type="GO" id="GO:0005524">
    <property type="term" value="F:ATP binding"/>
    <property type="evidence" value="ECO:0007669"/>
    <property type="project" value="UniProtKB-KW"/>
</dbReference>
<reference evidence="11 12" key="1">
    <citation type="submission" date="2018-11" db="EMBL/GenBank/DDBJ databases">
        <title>Flavobacterium sp. nov., YIM 102796 draft genome.</title>
        <authorList>
            <person name="Li G."/>
            <person name="Jiang Y."/>
        </authorList>
    </citation>
    <scope>NUCLEOTIDE SEQUENCE [LARGE SCALE GENOMIC DNA]</scope>
    <source>
        <strain evidence="11 12">YIM 102796</strain>
    </source>
</reference>
<dbReference type="EC" id="2.7.13.3" evidence="2"/>
<dbReference type="PANTHER" id="PTHR24421">
    <property type="entry name" value="NITRATE/NITRITE SENSOR PROTEIN NARX-RELATED"/>
    <property type="match status" value="1"/>
</dbReference>
<feature type="domain" description="Histidine kinase/HSP90-like ATPase" evidence="10">
    <location>
        <begin position="160"/>
        <end position="252"/>
    </location>
</feature>
<dbReference type="Pfam" id="PF02518">
    <property type="entry name" value="HATPase_c"/>
    <property type="match status" value="1"/>
</dbReference>
<dbReference type="SUPFAM" id="SSF55874">
    <property type="entry name" value="ATPase domain of HSP90 chaperone/DNA topoisomerase II/histidine kinase"/>
    <property type="match status" value="1"/>
</dbReference>
<evidence type="ECO:0000256" key="7">
    <source>
        <dbReference type="ARBA" id="ARBA00022840"/>
    </source>
</evidence>
<evidence type="ECO:0000313" key="12">
    <source>
        <dbReference type="Proteomes" id="UP000268372"/>
    </source>
</evidence>
<keyword evidence="9" id="KW-0812">Transmembrane</keyword>
<name>A0A3P1B2P3_9FLAO</name>
<keyword evidence="9" id="KW-0472">Membrane</keyword>